<evidence type="ECO:0008006" key="5">
    <source>
        <dbReference type="Google" id="ProtNLM"/>
    </source>
</evidence>
<feature type="chain" id="PRO_5037746962" description="Lipoprotein" evidence="2">
    <location>
        <begin position="22"/>
        <end position="77"/>
    </location>
</feature>
<proteinExistence type="predicted"/>
<dbReference type="EMBL" id="CP073078">
    <property type="protein sequence ID" value="QUD89816.1"/>
    <property type="molecule type" value="Genomic_DNA"/>
</dbReference>
<accession>A0A975G4D9</accession>
<sequence length="77" mass="7620">MKRIALLGAVATLAVGLSACKSGNPPAPPPPPPSPHAQFGAGFDTDFHVSSSAAPNPVKSGDVVPVDPTATPATNLH</sequence>
<reference evidence="3" key="1">
    <citation type="submission" date="2021-04" db="EMBL/GenBank/DDBJ databases">
        <title>The complete genome sequence of Caulobacter sp. S6.</title>
        <authorList>
            <person name="Tang Y."/>
            <person name="Ouyang W."/>
            <person name="Liu Q."/>
            <person name="Huang B."/>
            <person name="Guo Z."/>
            <person name="Lei P."/>
        </authorList>
    </citation>
    <scope>NUCLEOTIDE SEQUENCE</scope>
    <source>
        <strain evidence="3">S6</strain>
    </source>
</reference>
<evidence type="ECO:0000313" key="4">
    <source>
        <dbReference type="Proteomes" id="UP000676409"/>
    </source>
</evidence>
<gene>
    <name evidence="3" type="ORF">KCG34_08085</name>
</gene>
<name>A0A975G4D9_9CAUL</name>
<organism evidence="3 4">
    <name type="scientific">Phenylobacterium montanum</name>
    <dbReference type="NCBI Taxonomy" id="2823693"/>
    <lineage>
        <taxon>Bacteria</taxon>
        <taxon>Pseudomonadati</taxon>
        <taxon>Pseudomonadota</taxon>
        <taxon>Alphaproteobacteria</taxon>
        <taxon>Caulobacterales</taxon>
        <taxon>Caulobacteraceae</taxon>
        <taxon>Phenylobacterium</taxon>
    </lineage>
</organism>
<evidence type="ECO:0000256" key="2">
    <source>
        <dbReference type="SAM" id="SignalP"/>
    </source>
</evidence>
<evidence type="ECO:0000313" key="3">
    <source>
        <dbReference type="EMBL" id="QUD89816.1"/>
    </source>
</evidence>
<dbReference type="KEGG" id="caul:KCG34_08085"/>
<feature type="compositionally biased region" description="Pro residues" evidence="1">
    <location>
        <begin position="25"/>
        <end position="35"/>
    </location>
</feature>
<feature type="region of interest" description="Disordered" evidence="1">
    <location>
        <begin position="21"/>
        <end position="77"/>
    </location>
</feature>
<dbReference type="Proteomes" id="UP000676409">
    <property type="component" value="Chromosome"/>
</dbReference>
<dbReference type="AlphaFoldDB" id="A0A975G4D9"/>
<evidence type="ECO:0000256" key="1">
    <source>
        <dbReference type="SAM" id="MobiDB-lite"/>
    </source>
</evidence>
<keyword evidence="4" id="KW-1185">Reference proteome</keyword>
<dbReference type="PROSITE" id="PS51257">
    <property type="entry name" value="PROKAR_LIPOPROTEIN"/>
    <property type="match status" value="1"/>
</dbReference>
<dbReference type="RefSeq" id="WP_211939868.1">
    <property type="nucleotide sequence ID" value="NZ_CP073078.1"/>
</dbReference>
<keyword evidence="2" id="KW-0732">Signal</keyword>
<protein>
    <recommendedName>
        <fullName evidence="5">Lipoprotein</fullName>
    </recommendedName>
</protein>
<feature type="signal peptide" evidence="2">
    <location>
        <begin position="1"/>
        <end position="21"/>
    </location>
</feature>